<dbReference type="PROSITE" id="PS00893">
    <property type="entry name" value="NUDIX_BOX"/>
    <property type="match status" value="1"/>
</dbReference>
<keyword evidence="4" id="KW-1185">Reference proteome</keyword>
<comment type="caution">
    <text evidence="3">The sequence shown here is derived from an EMBL/GenBank/DDBJ whole genome shotgun (WGS) entry which is preliminary data.</text>
</comment>
<gene>
    <name evidence="3" type="ORF">Q757_02895</name>
</gene>
<dbReference type="Pfam" id="PF00293">
    <property type="entry name" value="NUDIX"/>
    <property type="match status" value="1"/>
</dbReference>
<dbReference type="Gene3D" id="3.90.79.10">
    <property type="entry name" value="Nucleoside Triphosphate Pyrophosphohydrolase"/>
    <property type="match status" value="1"/>
</dbReference>
<dbReference type="Proteomes" id="UP000030023">
    <property type="component" value="Unassembled WGS sequence"/>
</dbReference>
<evidence type="ECO:0000256" key="1">
    <source>
        <dbReference type="ARBA" id="ARBA00022801"/>
    </source>
</evidence>
<dbReference type="PANTHER" id="PTHR10885:SF0">
    <property type="entry name" value="ISOPENTENYL-DIPHOSPHATE DELTA-ISOMERASE"/>
    <property type="match status" value="1"/>
</dbReference>
<dbReference type="InterPro" id="IPR000086">
    <property type="entry name" value="NUDIX_hydrolase_dom"/>
</dbReference>
<dbReference type="EMBL" id="AXCV01000090">
    <property type="protein sequence ID" value="KGO32124.1"/>
    <property type="molecule type" value="Genomic_DNA"/>
</dbReference>
<proteinExistence type="predicted"/>
<dbReference type="InterPro" id="IPR015797">
    <property type="entry name" value="NUDIX_hydrolase-like_dom_sf"/>
</dbReference>
<feature type="domain" description="Nudix hydrolase" evidence="2">
    <location>
        <begin position="36"/>
        <end position="165"/>
    </location>
</feature>
<reference evidence="3 4" key="1">
    <citation type="journal article" date="2014" name="Antonie Van Leeuwenhoek">
        <title>Oenococcus alcoholitolerans sp. nov., a lactic acid bacteria isolated from cachaca and ethanol fermentation processes.</title>
        <authorList>
            <person name="Badotti F."/>
            <person name="Moreira A.P."/>
            <person name="Tonon L.A."/>
            <person name="de Lucena B.T."/>
            <person name="Gomes Fde C."/>
            <person name="Kruger R."/>
            <person name="Thompson C.C."/>
            <person name="de Morais M.A.Jr."/>
            <person name="Rosa C.A."/>
            <person name="Thompson F.L."/>
        </authorList>
    </citation>
    <scope>NUCLEOTIDE SEQUENCE [LARGE SCALE GENOMIC DNA]</scope>
    <source>
        <strain evidence="3 4">UFRJ-M7.2.18</strain>
    </source>
</reference>
<dbReference type="PANTHER" id="PTHR10885">
    <property type="entry name" value="ISOPENTENYL-DIPHOSPHATE DELTA-ISOMERASE"/>
    <property type="match status" value="1"/>
</dbReference>
<protein>
    <recommendedName>
        <fullName evidence="2">Nudix hydrolase domain-containing protein</fullName>
    </recommendedName>
</protein>
<evidence type="ECO:0000313" key="3">
    <source>
        <dbReference type="EMBL" id="KGO32124.1"/>
    </source>
</evidence>
<evidence type="ECO:0000259" key="2">
    <source>
        <dbReference type="PROSITE" id="PS51462"/>
    </source>
</evidence>
<organism evidence="3 4">
    <name type="scientific">Oenococcus alcoholitolerans</name>
    <dbReference type="NCBI Taxonomy" id="931074"/>
    <lineage>
        <taxon>Bacteria</taxon>
        <taxon>Bacillati</taxon>
        <taxon>Bacillota</taxon>
        <taxon>Bacilli</taxon>
        <taxon>Lactobacillales</taxon>
        <taxon>Lactobacillaceae</taxon>
        <taxon>Oenococcus</taxon>
    </lineage>
</organism>
<dbReference type="InterPro" id="IPR020084">
    <property type="entry name" value="NUDIX_hydrolase_CS"/>
</dbReference>
<sequence length="177" mass="20862">MPRKTSDDLKEKWDLYDRNMNICGKQTRSDKVAKNLYHLTVSAFIYDQNDRILLQKRSMLKLNHPGKWEASAGGSVIAGENSCQAIRREIKEELDLNLNVSENDFYLRIFKKDWIEDWYAVQTDLNFKDIHPLSSEVQKVDLFNFKDAQTKLKETGITNNHKELLESFKKIKMNDRF</sequence>
<dbReference type="PROSITE" id="PS51462">
    <property type="entry name" value="NUDIX"/>
    <property type="match status" value="1"/>
</dbReference>
<name>A0ABR4XRL3_9LACO</name>
<accession>A0ABR4XRL3</accession>
<dbReference type="SUPFAM" id="SSF55811">
    <property type="entry name" value="Nudix"/>
    <property type="match status" value="1"/>
</dbReference>
<keyword evidence="1" id="KW-0378">Hydrolase</keyword>
<evidence type="ECO:0000313" key="4">
    <source>
        <dbReference type="Proteomes" id="UP000030023"/>
    </source>
</evidence>
<dbReference type="CDD" id="cd04693">
    <property type="entry name" value="NUDIX_Hydrolase"/>
    <property type="match status" value="1"/>
</dbReference>